<feature type="region of interest" description="Disordered" evidence="4">
    <location>
        <begin position="246"/>
        <end position="278"/>
    </location>
</feature>
<dbReference type="RefSeq" id="XP_015593138.1">
    <property type="nucleotide sequence ID" value="XM_015737652.2"/>
</dbReference>
<dbReference type="AlphaFoldDB" id="A0AAJ7BTF1"/>
<reference evidence="7" key="1">
    <citation type="submission" date="2025-08" db="UniProtKB">
        <authorList>
            <consortium name="RefSeq"/>
        </authorList>
    </citation>
    <scope>IDENTIFICATION</scope>
</reference>
<keyword evidence="2" id="KW-0873">Pyrrolidone carboxylic acid</keyword>
<gene>
    <name evidence="7" type="primary">LOC107266790</name>
</gene>
<evidence type="ECO:0000256" key="3">
    <source>
        <dbReference type="RuleBase" id="RU003695"/>
    </source>
</evidence>
<comment type="similarity">
    <text evidence="3">Belongs to the calycin superfamily. Lipocalin family.</text>
</comment>
<dbReference type="InterPro" id="IPR000566">
    <property type="entry name" value="Lipocln_cytosolic_FA-bd_dom"/>
</dbReference>
<dbReference type="InterPro" id="IPR002969">
    <property type="entry name" value="ApolipopD"/>
</dbReference>
<dbReference type="SUPFAM" id="SSF50814">
    <property type="entry name" value="Lipocalins"/>
    <property type="match status" value="1"/>
</dbReference>
<dbReference type="KEGG" id="ccin:107266790"/>
<evidence type="ECO:0000256" key="2">
    <source>
        <dbReference type="ARBA" id="ARBA00023283"/>
    </source>
</evidence>
<feature type="domain" description="Lipocalin/cytosolic fatty-acid binding" evidence="5">
    <location>
        <begin position="49"/>
        <end position="182"/>
    </location>
</feature>
<keyword evidence="6" id="KW-1185">Reference proteome</keyword>
<dbReference type="Proteomes" id="UP000694920">
    <property type="component" value="Unplaced"/>
</dbReference>
<dbReference type="GeneID" id="107266790"/>
<accession>A0AAJ7BTF1</accession>
<dbReference type="GO" id="GO:0006629">
    <property type="term" value="P:lipid metabolic process"/>
    <property type="evidence" value="ECO:0007669"/>
    <property type="project" value="TreeGrafter"/>
</dbReference>
<evidence type="ECO:0000313" key="7">
    <source>
        <dbReference type="RefSeq" id="XP_015593138.1"/>
    </source>
</evidence>
<name>A0AAJ7BTF1_CEPCN</name>
<evidence type="ECO:0000256" key="1">
    <source>
        <dbReference type="ARBA" id="ARBA00019890"/>
    </source>
</evidence>
<dbReference type="PROSITE" id="PS00213">
    <property type="entry name" value="LIPOCALIN"/>
    <property type="match status" value="1"/>
</dbReference>
<evidence type="ECO:0000259" key="5">
    <source>
        <dbReference type="Pfam" id="PF00061"/>
    </source>
</evidence>
<sequence>MIFVLKMKTVGLCVILTGCLILVKGHSYHLGACPVVEPMQGFQMNKFLGVWYVIQKTSTASKCITYNYTRGEEPGEYVITQDSDHPVIGLTPLKHEYHYTGELSVPEPSTPGRMQVRFPLSVAGSASHVVFETDYTHYAAVFSCQKLAFAHRQSATILSRQRDLDAGTTERLRQKMSNYGIDPYDLSIIPQTGCPVGNNSLDININPGTFTAENFGNVVRKAGEKIGDGVEWVAHTGSKVYHKLAGTEEKPKPEGNGRRGEVVRDSGKIETNEVEWIP</sequence>
<dbReference type="PANTHER" id="PTHR10612">
    <property type="entry name" value="APOLIPOPROTEIN D"/>
    <property type="match status" value="1"/>
</dbReference>
<organism evidence="6 7">
    <name type="scientific">Cephus cinctus</name>
    <name type="common">Wheat stem sawfly</name>
    <dbReference type="NCBI Taxonomy" id="211228"/>
    <lineage>
        <taxon>Eukaryota</taxon>
        <taxon>Metazoa</taxon>
        <taxon>Ecdysozoa</taxon>
        <taxon>Arthropoda</taxon>
        <taxon>Hexapoda</taxon>
        <taxon>Insecta</taxon>
        <taxon>Pterygota</taxon>
        <taxon>Neoptera</taxon>
        <taxon>Endopterygota</taxon>
        <taxon>Hymenoptera</taxon>
        <taxon>Cephoidea</taxon>
        <taxon>Cephidae</taxon>
        <taxon>Cephus</taxon>
    </lineage>
</organism>
<dbReference type="GO" id="GO:0006869">
    <property type="term" value="P:lipid transport"/>
    <property type="evidence" value="ECO:0007669"/>
    <property type="project" value="InterPro"/>
</dbReference>
<dbReference type="Pfam" id="PF00061">
    <property type="entry name" value="Lipocalin"/>
    <property type="match status" value="1"/>
</dbReference>
<dbReference type="PRINTS" id="PR01219">
    <property type="entry name" value="APOLIPOPROTD"/>
</dbReference>
<proteinExistence type="inferred from homology"/>
<dbReference type="GO" id="GO:0008289">
    <property type="term" value="F:lipid binding"/>
    <property type="evidence" value="ECO:0007669"/>
    <property type="project" value="InterPro"/>
</dbReference>
<protein>
    <recommendedName>
        <fullName evidence="1">Apolipoprotein D</fullName>
    </recommendedName>
</protein>
<evidence type="ECO:0000313" key="6">
    <source>
        <dbReference type="Proteomes" id="UP000694920"/>
    </source>
</evidence>
<dbReference type="GO" id="GO:0005737">
    <property type="term" value="C:cytoplasm"/>
    <property type="evidence" value="ECO:0007669"/>
    <property type="project" value="TreeGrafter"/>
</dbReference>
<evidence type="ECO:0000256" key="4">
    <source>
        <dbReference type="SAM" id="MobiDB-lite"/>
    </source>
</evidence>
<dbReference type="GO" id="GO:0007420">
    <property type="term" value="P:brain development"/>
    <property type="evidence" value="ECO:0007669"/>
    <property type="project" value="InterPro"/>
</dbReference>
<dbReference type="PANTHER" id="PTHR10612:SF49">
    <property type="entry name" value="APOLIPOPROTEIN D-LIKE PROTEIN"/>
    <property type="match status" value="1"/>
</dbReference>
<dbReference type="InterPro" id="IPR012674">
    <property type="entry name" value="Calycin"/>
</dbReference>
<dbReference type="PROSITE" id="PS51257">
    <property type="entry name" value="PROKAR_LIPOPROTEIN"/>
    <property type="match status" value="1"/>
</dbReference>
<dbReference type="GO" id="GO:0000302">
    <property type="term" value="P:response to reactive oxygen species"/>
    <property type="evidence" value="ECO:0007669"/>
    <property type="project" value="TreeGrafter"/>
</dbReference>
<feature type="compositionally biased region" description="Basic and acidic residues" evidence="4">
    <location>
        <begin position="246"/>
        <end position="271"/>
    </location>
</feature>
<dbReference type="Gene3D" id="2.40.128.20">
    <property type="match status" value="1"/>
</dbReference>
<dbReference type="InterPro" id="IPR022272">
    <property type="entry name" value="Lipocalin_CS"/>
</dbReference>
<dbReference type="GO" id="GO:0042246">
    <property type="term" value="P:tissue regeneration"/>
    <property type="evidence" value="ECO:0007669"/>
    <property type="project" value="InterPro"/>
</dbReference>